<protein>
    <submittedName>
        <fullName evidence="7">Nitrate transporter 1.5</fullName>
    </submittedName>
</protein>
<organism evidence="7 8">
    <name type="scientific">Acorus gramineus</name>
    <name type="common">Dwarf sweet flag</name>
    <dbReference type="NCBI Taxonomy" id="55184"/>
    <lineage>
        <taxon>Eukaryota</taxon>
        <taxon>Viridiplantae</taxon>
        <taxon>Streptophyta</taxon>
        <taxon>Embryophyta</taxon>
        <taxon>Tracheophyta</taxon>
        <taxon>Spermatophyta</taxon>
        <taxon>Magnoliopsida</taxon>
        <taxon>Liliopsida</taxon>
        <taxon>Acoraceae</taxon>
        <taxon>Acorus</taxon>
    </lineage>
</organism>
<evidence type="ECO:0000256" key="2">
    <source>
        <dbReference type="ARBA" id="ARBA00005982"/>
    </source>
</evidence>
<evidence type="ECO:0000313" key="8">
    <source>
        <dbReference type="Proteomes" id="UP001179952"/>
    </source>
</evidence>
<feature type="transmembrane region" description="Helical" evidence="6">
    <location>
        <begin position="27"/>
        <end position="44"/>
    </location>
</feature>
<evidence type="ECO:0000256" key="3">
    <source>
        <dbReference type="ARBA" id="ARBA00022692"/>
    </source>
</evidence>
<keyword evidence="5 6" id="KW-0472">Membrane</keyword>
<feature type="transmembrane region" description="Helical" evidence="6">
    <location>
        <begin position="499"/>
        <end position="518"/>
    </location>
</feature>
<evidence type="ECO:0000256" key="1">
    <source>
        <dbReference type="ARBA" id="ARBA00004141"/>
    </source>
</evidence>
<feature type="transmembrane region" description="Helical" evidence="6">
    <location>
        <begin position="144"/>
        <end position="163"/>
    </location>
</feature>
<feature type="transmembrane region" description="Helical" evidence="6">
    <location>
        <begin position="336"/>
        <end position="355"/>
    </location>
</feature>
<gene>
    <name evidence="7" type="ORF">QJS04_geneDACA008783</name>
</gene>
<name>A0AAV9AF91_ACOGR</name>
<feature type="transmembrane region" description="Helical" evidence="6">
    <location>
        <begin position="376"/>
        <end position="399"/>
    </location>
</feature>
<dbReference type="InterPro" id="IPR000109">
    <property type="entry name" value="POT_fam"/>
</dbReference>
<keyword evidence="3 6" id="KW-0812">Transmembrane</keyword>
<keyword evidence="8" id="KW-1185">Reference proteome</keyword>
<evidence type="ECO:0000256" key="6">
    <source>
        <dbReference type="SAM" id="Phobius"/>
    </source>
</evidence>
<dbReference type="Proteomes" id="UP001179952">
    <property type="component" value="Unassembled WGS sequence"/>
</dbReference>
<dbReference type="PANTHER" id="PTHR11654">
    <property type="entry name" value="OLIGOPEPTIDE TRANSPORTER-RELATED"/>
    <property type="match status" value="1"/>
</dbReference>
<feature type="transmembrane region" description="Helical" evidence="6">
    <location>
        <begin position="56"/>
        <end position="77"/>
    </location>
</feature>
<evidence type="ECO:0000256" key="5">
    <source>
        <dbReference type="ARBA" id="ARBA00023136"/>
    </source>
</evidence>
<keyword evidence="4 6" id="KW-1133">Transmembrane helix</keyword>
<feature type="transmembrane region" description="Helical" evidence="6">
    <location>
        <begin position="169"/>
        <end position="188"/>
    </location>
</feature>
<proteinExistence type="inferred from homology"/>
<dbReference type="SUPFAM" id="SSF103473">
    <property type="entry name" value="MFS general substrate transporter"/>
    <property type="match status" value="1"/>
</dbReference>
<reference evidence="7" key="1">
    <citation type="journal article" date="2023" name="Nat. Commun.">
        <title>Diploid and tetraploid genomes of Acorus and the evolution of monocots.</title>
        <authorList>
            <person name="Ma L."/>
            <person name="Liu K.W."/>
            <person name="Li Z."/>
            <person name="Hsiao Y.Y."/>
            <person name="Qi Y."/>
            <person name="Fu T."/>
            <person name="Tang G.D."/>
            <person name="Zhang D."/>
            <person name="Sun W.H."/>
            <person name="Liu D.K."/>
            <person name="Li Y."/>
            <person name="Chen G.Z."/>
            <person name="Liu X.D."/>
            <person name="Liao X.Y."/>
            <person name="Jiang Y.T."/>
            <person name="Yu X."/>
            <person name="Hao Y."/>
            <person name="Huang J."/>
            <person name="Zhao X.W."/>
            <person name="Ke S."/>
            <person name="Chen Y.Y."/>
            <person name="Wu W.L."/>
            <person name="Hsu J.L."/>
            <person name="Lin Y.F."/>
            <person name="Huang M.D."/>
            <person name="Li C.Y."/>
            <person name="Huang L."/>
            <person name="Wang Z.W."/>
            <person name="Zhao X."/>
            <person name="Zhong W.Y."/>
            <person name="Peng D.H."/>
            <person name="Ahmad S."/>
            <person name="Lan S."/>
            <person name="Zhang J.S."/>
            <person name="Tsai W.C."/>
            <person name="Van de Peer Y."/>
            <person name="Liu Z.J."/>
        </authorList>
    </citation>
    <scope>NUCLEOTIDE SEQUENCE</scope>
    <source>
        <strain evidence="7">SCP</strain>
    </source>
</reference>
<dbReference type="GO" id="GO:0016020">
    <property type="term" value="C:membrane"/>
    <property type="evidence" value="ECO:0007669"/>
    <property type="project" value="UniProtKB-SubCell"/>
</dbReference>
<evidence type="ECO:0000256" key="4">
    <source>
        <dbReference type="ARBA" id="ARBA00022989"/>
    </source>
</evidence>
<dbReference type="GO" id="GO:0022857">
    <property type="term" value="F:transmembrane transporter activity"/>
    <property type="evidence" value="ECO:0007669"/>
    <property type="project" value="InterPro"/>
</dbReference>
<comment type="caution">
    <text evidence="7">The sequence shown here is derived from an EMBL/GenBank/DDBJ whole genome shotgun (WGS) entry which is preliminary data.</text>
</comment>
<comment type="similarity">
    <text evidence="2">Belongs to the major facilitator superfamily. Proton-dependent oligopeptide transporter (POT/PTR) (TC 2.A.17) family.</text>
</comment>
<feature type="transmembrane region" description="Helical" evidence="6">
    <location>
        <begin position="419"/>
        <end position="440"/>
    </location>
</feature>
<evidence type="ECO:0000313" key="7">
    <source>
        <dbReference type="EMBL" id="KAK1262804.1"/>
    </source>
</evidence>
<sequence>MFGVGVNLVMFMTDVLKQDNAKAANSVSNWTGTAYMFSLIGAFLSDSYWGRYKTCAIFQLIFVAGLVMLSLTTYLFILKPCISPNQGVKCNPPSDFEIGMFYFSIYQIALGNGGYQPAITTFGADQFDEEDQQEALSKVSYFSYFYLAMNLGTLFSNTVLVYIEERGDWVLSFWISTGSAFAALVLFLGGTPWYRQFKPSGNPISRFSQVIVAAAKKWRAQLPSCGTDLYEMDVNKMGSNGGKKILHTPDFRFLDKAAVVTPGDSARLIRATTRNPWYLCPVTQVEEVKCILRLLPIWLSTIIYSVVYTQMAAIFIEQGNAMKTRISRFHVASASMSVFEILSVSASVLLYRLYLVPFYCRIQKGNKKEIPELQRMGVGLLIAVLGMVLAGLVEFWRLSQKKGCDKCDPTSSLSILWQIPQYVLIGISEVFTYVSMLEFFNKETPDGLKSIGSALCMASMAIGNYMSTLLVTLVMKITARGEQVGWIPDSLNKGHLDRFYYLLAALAAVDFVVYVACAKCYKYISLDREDDAEVANGGRELSSIPRDHYLSP</sequence>
<dbReference type="EMBL" id="JAUJYN010000010">
    <property type="protein sequence ID" value="KAK1262804.1"/>
    <property type="molecule type" value="Genomic_DNA"/>
</dbReference>
<dbReference type="InterPro" id="IPR036259">
    <property type="entry name" value="MFS_trans_sf"/>
</dbReference>
<feature type="transmembrane region" description="Helical" evidence="6">
    <location>
        <begin position="297"/>
        <end position="316"/>
    </location>
</feature>
<reference evidence="7" key="2">
    <citation type="submission" date="2023-06" db="EMBL/GenBank/DDBJ databases">
        <authorList>
            <person name="Ma L."/>
            <person name="Liu K.-W."/>
            <person name="Li Z."/>
            <person name="Hsiao Y.-Y."/>
            <person name="Qi Y."/>
            <person name="Fu T."/>
            <person name="Tang G."/>
            <person name="Zhang D."/>
            <person name="Sun W.-H."/>
            <person name="Liu D.-K."/>
            <person name="Li Y."/>
            <person name="Chen G.-Z."/>
            <person name="Liu X.-D."/>
            <person name="Liao X.-Y."/>
            <person name="Jiang Y.-T."/>
            <person name="Yu X."/>
            <person name="Hao Y."/>
            <person name="Huang J."/>
            <person name="Zhao X.-W."/>
            <person name="Ke S."/>
            <person name="Chen Y.-Y."/>
            <person name="Wu W.-L."/>
            <person name="Hsu J.-L."/>
            <person name="Lin Y.-F."/>
            <person name="Huang M.-D."/>
            <person name="Li C.-Y."/>
            <person name="Huang L."/>
            <person name="Wang Z.-W."/>
            <person name="Zhao X."/>
            <person name="Zhong W.-Y."/>
            <person name="Peng D.-H."/>
            <person name="Ahmad S."/>
            <person name="Lan S."/>
            <person name="Zhang J.-S."/>
            <person name="Tsai W.-C."/>
            <person name="Van De Peer Y."/>
            <person name="Liu Z.-J."/>
        </authorList>
    </citation>
    <scope>NUCLEOTIDE SEQUENCE</scope>
    <source>
        <strain evidence="7">SCP</strain>
        <tissue evidence="7">Leaves</tissue>
    </source>
</reference>
<dbReference type="Pfam" id="PF00854">
    <property type="entry name" value="PTR2"/>
    <property type="match status" value="1"/>
</dbReference>
<accession>A0AAV9AF91</accession>
<feature type="transmembrane region" description="Helical" evidence="6">
    <location>
        <begin position="452"/>
        <end position="479"/>
    </location>
</feature>
<dbReference type="AlphaFoldDB" id="A0AAV9AF91"/>
<dbReference type="Gene3D" id="1.20.1250.20">
    <property type="entry name" value="MFS general substrate transporter like domains"/>
    <property type="match status" value="1"/>
</dbReference>
<comment type="subcellular location">
    <subcellularLocation>
        <location evidence="1">Membrane</location>
        <topology evidence="1">Multi-pass membrane protein</topology>
    </subcellularLocation>
</comment>